<name>A0A212AFU1_9RHOB</name>
<sequence>MLDGLDAEDRHPFTGRIAFCECRLVATVRANHKGTRFREEYRMLTRLGLAGQAPVFGRGHRREAADGRRTECDDGTEMSPPQMGAFEITARQKSTRLRDRTGTAPCPGGRRHRSKMARQMRKGGERYPKMTCGGVPLAG</sequence>
<evidence type="ECO:0000313" key="2">
    <source>
        <dbReference type="EMBL" id="OWJ80341.1"/>
    </source>
</evidence>
<reference evidence="2 3" key="1">
    <citation type="submission" date="2016-12" db="EMBL/GenBank/DDBJ databases">
        <title>Comparison of Traditional DNA-DNA Hybridization with In Silico Genomic Analysis.</title>
        <authorList>
            <person name="Nicholson A.C."/>
            <person name="Humrighouse B.W."/>
            <person name="Graziano J."/>
            <person name="Lasker B."/>
            <person name="Whitney A.M."/>
            <person name="Mcquiston J.R."/>
        </authorList>
    </citation>
    <scope>NUCLEOTIDE SEQUENCE [LARGE SCALE GENOMIC DNA]</scope>
    <source>
        <strain evidence="2 3">H2240</strain>
    </source>
</reference>
<feature type="compositionally biased region" description="Basic residues" evidence="1">
    <location>
        <begin position="109"/>
        <end position="121"/>
    </location>
</feature>
<feature type="compositionally biased region" description="Basic and acidic residues" evidence="1">
    <location>
        <begin position="62"/>
        <end position="72"/>
    </location>
</feature>
<dbReference type="Proteomes" id="UP000196878">
    <property type="component" value="Unassembled WGS sequence"/>
</dbReference>
<proteinExistence type="predicted"/>
<feature type="region of interest" description="Disordered" evidence="1">
    <location>
        <begin position="58"/>
        <end position="139"/>
    </location>
</feature>
<accession>A0A212AFU1</accession>
<gene>
    <name evidence="2" type="ORF">CDV49_03490</name>
</gene>
<evidence type="ECO:0000313" key="3">
    <source>
        <dbReference type="Proteomes" id="UP000196878"/>
    </source>
</evidence>
<protein>
    <submittedName>
        <fullName evidence="2">Uncharacterized protein</fullName>
    </submittedName>
</protein>
<keyword evidence="3" id="KW-1185">Reference proteome</keyword>
<dbReference type="AlphaFoldDB" id="A0A212AFU1"/>
<dbReference type="EMBL" id="NIPW01000005">
    <property type="protein sequence ID" value="OWJ80341.1"/>
    <property type="molecule type" value="Genomic_DNA"/>
</dbReference>
<comment type="caution">
    <text evidence="2">The sequence shown here is derived from an EMBL/GenBank/DDBJ whole genome shotgun (WGS) entry which is preliminary data.</text>
</comment>
<evidence type="ECO:0000256" key="1">
    <source>
        <dbReference type="SAM" id="MobiDB-lite"/>
    </source>
</evidence>
<organism evidence="2 3">
    <name type="scientific">Haematobacter genomosp. 1</name>
    <dbReference type="NCBI Taxonomy" id="366618"/>
    <lineage>
        <taxon>Bacteria</taxon>
        <taxon>Pseudomonadati</taxon>
        <taxon>Pseudomonadota</taxon>
        <taxon>Alphaproteobacteria</taxon>
        <taxon>Rhodobacterales</taxon>
        <taxon>Paracoccaceae</taxon>
        <taxon>Haematobacter</taxon>
    </lineage>
</organism>